<evidence type="ECO:0000313" key="2">
    <source>
        <dbReference type="EMBL" id="GAD81415.1"/>
    </source>
</evidence>
<organism evidence="2 3">
    <name type="scientific">Vibrio ezurae NBRC 102218</name>
    <dbReference type="NCBI Taxonomy" id="1219080"/>
    <lineage>
        <taxon>Bacteria</taxon>
        <taxon>Pseudomonadati</taxon>
        <taxon>Pseudomonadota</taxon>
        <taxon>Gammaproteobacteria</taxon>
        <taxon>Vibrionales</taxon>
        <taxon>Vibrionaceae</taxon>
        <taxon>Vibrio</taxon>
    </lineage>
</organism>
<proteinExistence type="predicted"/>
<reference evidence="2 3" key="1">
    <citation type="submission" date="2013-09" db="EMBL/GenBank/DDBJ databases">
        <title>Whole genome shotgun sequence of Vibrio ezurae NBRC 102218.</title>
        <authorList>
            <person name="Yoshida I."/>
            <person name="Hosoyama A."/>
            <person name="Numata M."/>
            <person name="Hashimoto M."/>
            <person name="Hosoyama Y."/>
            <person name="Tsuchikane K."/>
            <person name="Noguchi M."/>
            <person name="Hirakata S."/>
            <person name="Ichikawa N."/>
            <person name="Ohji S."/>
            <person name="Yamazoe A."/>
            <person name="Fujita N."/>
        </authorList>
    </citation>
    <scope>NUCLEOTIDE SEQUENCE [LARGE SCALE GENOMIC DNA]</scope>
    <source>
        <strain evidence="2 3">NBRC 102218</strain>
    </source>
</reference>
<dbReference type="InterPro" id="IPR018640">
    <property type="entry name" value="DUF2063"/>
</dbReference>
<sequence>MISLANLQANFAQSLIYQGAAENCDIHSDHFNAEQRMQIYRNNVIHSLSDVLSAVYPNTQAMVGEECFAQLARHHVLTMPSASGNVSHYGQGFDNTIRQFPNVLQKAPYLPELARLEAYFDELQNKVDSQQQAHCLPLSALSRLSEDQQPHIRLISNIGVASFESTVAVFDLMAAIQHAAFDGLNIQQTQTGFISIRPDGQRYCKTLDAVSYQLLLNIEALRPLSQIHESLLPNISALAEEGVIAGFLMPELTEAK</sequence>
<dbReference type="InterPro" id="IPR044922">
    <property type="entry name" value="DUF2063_N_sf"/>
</dbReference>
<feature type="domain" description="Putative DNA-binding" evidence="1">
    <location>
        <begin position="7"/>
        <end position="93"/>
    </location>
</feature>
<accession>U3B648</accession>
<dbReference type="eggNOG" id="COG3219">
    <property type="taxonomic scope" value="Bacteria"/>
</dbReference>
<gene>
    <name evidence="2" type="ORF">VEZ01S_60_00200</name>
</gene>
<dbReference type="OrthoDB" id="4146344at2"/>
<evidence type="ECO:0000313" key="3">
    <source>
        <dbReference type="Proteomes" id="UP000016562"/>
    </source>
</evidence>
<dbReference type="AlphaFoldDB" id="U3B648"/>
<dbReference type="STRING" id="1219080.VEZ01S_60_00200"/>
<dbReference type="RefSeq" id="WP_021715111.1">
    <property type="nucleotide sequence ID" value="NZ_BATM01000060.1"/>
</dbReference>
<protein>
    <recommendedName>
        <fullName evidence="1">Putative DNA-binding domain-containing protein</fullName>
    </recommendedName>
</protein>
<comment type="caution">
    <text evidence="2">The sequence shown here is derived from an EMBL/GenBank/DDBJ whole genome shotgun (WGS) entry which is preliminary data.</text>
</comment>
<evidence type="ECO:0000259" key="1">
    <source>
        <dbReference type="Pfam" id="PF09836"/>
    </source>
</evidence>
<dbReference type="EMBL" id="BATM01000060">
    <property type="protein sequence ID" value="GAD81415.1"/>
    <property type="molecule type" value="Genomic_DNA"/>
</dbReference>
<name>U3B648_9VIBR</name>
<dbReference type="Pfam" id="PF09836">
    <property type="entry name" value="DUF2063"/>
    <property type="match status" value="1"/>
</dbReference>
<keyword evidence="3" id="KW-1185">Reference proteome</keyword>
<dbReference type="Proteomes" id="UP000016562">
    <property type="component" value="Unassembled WGS sequence"/>
</dbReference>
<dbReference type="Gene3D" id="1.10.150.690">
    <property type="entry name" value="DUF2063"/>
    <property type="match status" value="1"/>
</dbReference>